<dbReference type="HAMAP" id="MF_00176">
    <property type="entry name" value="Ser_tRNA_synth_type1"/>
    <property type="match status" value="1"/>
</dbReference>
<dbReference type="GO" id="GO:0016260">
    <property type="term" value="P:selenocysteine biosynthetic process"/>
    <property type="evidence" value="ECO:0007669"/>
    <property type="project" value="UniProtKB-UniRule"/>
</dbReference>
<keyword evidence="6 12" id="KW-0547">Nucleotide-binding</keyword>
<dbReference type="EMBL" id="JACEZU010000003">
    <property type="protein sequence ID" value="MBA5686864.1"/>
    <property type="molecule type" value="Genomic_DNA"/>
</dbReference>
<feature type="coiled-coil region" evidence="15">
    <location>
        <begin position="30"/>
        <end position="57"/>
    </location>
</feature>
<evidence type="ECO:0000256" key="5">
    <source>
        <dbReference type="ARBA" id="ARBA00022598"/>
    </source>
</evidence>
<dbReference type="PRINTS" id="PR00981">
    <property type="entry name" value="TRNASYNTHSER"/>
</dbReference>
<feature type="binding site" evidence="12">
    <location>
        <position position="389"/>
    </location>
    <ligand>
        <name>L-serine</name>
        <dbReference type="ChEBI" id="CHEBI:33384"/>
    </ligand>
</feature>
<dbReference type="InterPro" id="IPR002314">
    <property type="entry name" value="aa-tRNA-synt_IIb"/>
</dbReference>
<dbReference type="CDD" id="cd00770">
    <property type="entry name" value="SerRS_core"/>
    <property type="match status" value="1"/>
</dbReference>
<evidence type="ECO:0000256" key="3">
    <source>
        <dbReference type="ARBA" id="ARBA00010728"/>
    </source>
</evidence>
<evidence type="ECO:0000256" key="12">
    <source>
        <dbReference type="HAMAP-Rule" id="MF_00176"/>
    </source>
</evidence>
<evidence type="ECO:0000256" key="2">
    <source>
        <dbReference type="ARBA" id="ARBA00005045"/>
    </source>
</evidence>
<dbReference type="Pfam" id="PF02403">
    <property type="entry name" value="Seryl_tRNA_N"/>
    <property type="match status" value="1"/>
</dbReference>
<evidence type="ECO:0000256" key="4">
    <source>
        <dbReference type="ARBA" id="ARBA00022490"/>
    </source>
</evidence>
<dbReference type="GO" id="GO:0005524">
    <property type="term" value="F:ATP binding"/>
    <property type="evidence" value="ECO:0007669"/>
    <property type="project" value="UniProtKB-UniRule"/>
</dbReference>
<dbReference type="Pfam" id="PF00587">
    <property type="entry name" value="tRNA-synt_2b"/>
    <property type="match status" value="1"/>
</dbReference>
<evidence type="ECO:0000256" key="1">
    <source>
        <dbReference type="ARBA" id="ARBA00004496"/>
    </source>
</evidence>
<dbReference type="PANTHER" id="PTHR43697">
    <property type="entry name" value="SERYL-TRNA SYNTHETASE"/>
    <property type="match status" value="1"/>
</dbReference>
<evidence type="ECO:0000256" key="15">
    <source>
        <dbReference type="SAM" id="Coils"/>
    </source>
</evidence>
<comment type="subunit">
    <text evidence="12">Homodimer. The tRNA molecule binds across the dimer.</text>
</comment>
<dbReference type="SUPFAM" id="SSF55681">
    <property type="entry name" value="Class II aaRS and biotin synthetases"/>
    <property type="match status" value="1"/>
</dbReference>
<comment type="similarity">
    <text evidence="3 12">Belongs to the class-II aminoacyl-tRNA synthetase family. Type-1 seryl-tRNA synthetase subfamily.</text>
</comment>
<dbReference type="InterPro" id="IPR045864">
    <property type="entry name" value="aa-tRNA-synth_II/BPL/LPL"/>
</dbReference>
<keyword evidence="8 12" id="KW-0648">Protein biosynthesis</keyword>
<dbReference type="AlphaFoldDB" id="A0A7W2F8B0"/>
<feature type="binding site" evidence="12 13">
    <location>
        <position position="290"/>
    </location>
    <ligand>
        <name>L-serine</name>
        <dbReference type="ChEBI" id="CHEBI:33384"/>
    </ligand>
</feature>
<comment type="caution">
    <text evidence="17">The sequence shown here is derived from an EMBL/GenBank/DDBJ whole genome shotgun (WGS) entry which is preliminary data.</text>
</comment>
<dbReference type="InterPro" id="IPR015866">
    <property type="entry name" value="Ser-tRNA-synth_1_N"/>
</dbReference>
<keyword evidence="9 12" id="KW-0030">Aminoacyl-tRNA synthetase</keyword>
<evidence type="ECO:0000256" key="6">
    <source>
        <dbReference type="ARBA" id="ARBA00022741"/>
    </source>
</evidence>
<evidence type="ECO:0000256" key="14">
    <source>
        <dbReference type="PIRSR" id="PIRSR001529-2"/>
    </source>
</evidence>
<proteinExistence type="inferred from homology"/>
<name>A0A7W2F8B0_9BURK</name>
<sequence length="430" mass="47247">MIDIQLLRKDIATVAERLATRKFQLDVAGFNALEAERKAIQTRTEELQSKRNSLSKQIGMMKGKGEDTSAVMAEVGGLGDELKANETALSALQARISDFMQSIPNLPHESVPVGTDETANVEVRRVGTPRAFAFEVKDHVDVGAALGLDFDVATKLTGSRFSVMKGGIARLHRALAQFMLNTHTDEHGYTECYTPYMVNADSLRGTGQLPKFEADLFSVKKGGAEGEGETFYLIPTSEVSLTNIVRDEILAADALPLKMTAHTPCFRSEAGSYGRDTRGMIRQHQFDKVEMVQVVHPDTSYQVLDEMVGHAETILQRLGLPYRVMSLCTGDMGFGATKTFDLEVWLPAQNTYREISSLSNCEAFQARRMQARFRNAQGKPELLHTLNGSGLAVGRTLVAVLENYQQADGSVEIPAVLRPYMGGLTHLKAD</sequence>
<dbReference type="PROSITE" id="PS50862">
    <property type="entry name" value="AA_TRNA_LIGASE_II"/>
    <property type="match status" value="1"/>
</dbReference>
<evidence type="ECO:0000256" key="8">
    <source>
        <dbReference type="ARBA" id="ARBA00022917"/>
    </source>
</evidence>
<feature type="domain" description="Aminoacyl-transfer RNA synthetases class-II family profile" evidence="16">
    <location>
        <begin position="170"/>
        <end position="414"/>
    </location>
</feature>
<accession>A0A7W2F8B0</accession>
<dbReference type="Gene3D" id="3.30.930.10">
    <property type="entry name" value="Bira Bifunctional Protein, Domain 2"/>
    <property type="match status" value="1"/>
</dbReference>
<protein>
    <recommendedName>
        <fullName evidence="12">Serine--tRNA ligase</fullName>
        <ecNumber evidence="12">6.1.1.11</ecNumber>
    </recommendedName>
    <alternativeName>
        <fullName evidence="12">Seryl-tRNA synthetase</fullName>
        <shortName evidence="12">SerRS</shortName>
    </alternativeName>
    <alternativeName>
        <fullName evidence="12">Seryl-tRNA(Ser/Sec) synthetase</fullName>
    </alternativeName>
</protein>
<dbReference type="RefSeq" id="WP_182152716.1">
    <property type="nucleotide sequence ID" value="NZ_JACEZU010000003.1"/>
</dbReference>
<evidence type="ECO:0000256" key="10">
    <source>
        <dbReference type="ARBA" id="ARBA00047929"/>
    </source>
</evidence>
<dbReference type="GO" id="GO:0004828">
    <property type="term" value="F:serine-tRNA ligase activity"/>
    <property type="evidence" value="ECO:0007669"/>
    <property type="project" value="UniProtKB-UniRule"/>
</dbReference>
<evidence type="ECO:0000256" key="11">
    <source>
        <dbReference type="ARBA" id="ARBA00048823"/>
    </source>
</evidence>
<reference evidence="17 18" key="1">
    <citation type="submission" date="2020-07" db="EMBL/GenBank/DDBJ databases">
        <title>Novel species isolated from subtropical streams in China.</title>
        <authorList>
            <person name="Lu H."/>
        </authorList>
    </citation>
    <scope>NUCLEOTIDE SEQUENCE [LARGE SCALE GENOMIC DNA]</scope>
    <source>
        <strain evidence="17 18">LX47W</strain>
    </source>
</reference>
<feature type="binding site" evidence="13">
    <location>
        <position position="236"/>
    </location>
    <ligand>
        <name>L-serine</name>
        <dbReference type="ChEBI" id="CHEBI:33384"/>
    </ligand>
</feature>
<comment type="catalytic activity">
    <reaction evidence="10 12">
        <text>tRNA(Sec) + L-serine + ATP = L-seryl-tRNA(Sec) + AMP + diphosphate + H(+)</text>
        <dbReference type="Rhea" id="RHEA:42580"/>
        <dbReference type="Rhea" id="RHEA-COMP:9742"/>
        <dbReference type="Rhea" id="RHEA-COMP:10128"/>
        <dbReference type="ChEBI" id="CHEBI:15378"/>
        <dbReference type="ChEBI" id="CHEBI:30616"/>
        <dbReference type="ChEBI" id="CHEBI:33019"/>
        <dbReference type="ChEBI" id="CHEBI:33384"/>
        <dbReference type="ChEBI" id="CHEBI:78442"/>
        <dbReference type="ChEBI" id="CHEBI:78533"/>
        <dbReference type="ChEBI" id="CHEBI:456215"/>
        <dbReference type="EC" id="6.1.1.11"/>
    </reaction>
</comment>
<feature type="binding site" evidence="13">
    <location>
        <position position="267"/>
    </location>
    <ligand>
        <name>L-serine</name>
        <dbReference type="ChEBI" id="CHEBI:33384"/>
    </ligand>
</feature>
<dbReference type="SUPFAM" id="SSF46589">
    <property type="entry name" value="tRNA-binding arm"/>
    <property type="match status" value="1"/>
</dbReference>
<comment type="function">
    <text evidence="12">Catalyzes the attachment of serine to tRNA(Ser). Is also able to aminoacylate tRNA(Sec) with serine, to form the misacylated tRNA L-seryl-tRNA(Sec), which will be further converted into selenocysteinyl-tRNA(Sec).</text>
</comment>
<feature type="binding site" evidence="13">
    <location>
        <position position="387"/>
    </location>
    <ligand>
        <name>L-serine</name>
        <dbReference type="ChEBI" id="CHEBI:33384"/>
    </ligand>
</feature>
<comment type="caution">
    <text evidence="12">Lacks conserved residue(s) required for the propagation of feature annotation.</text>
</comment>
<dbReference type="InterPro" id="IPR042103">
    <property type="entry name" value="SerRS_1_N_sf"/>
</dbReference>
<feature type="binding site" evidence="12 14">
    <location>
        <begin position="354"/>
        <end position="357"/>
    </location>
    <ligand>
        <name>ATP</name>
        <dbReference type="ChEBI" id="CHEBI:30616"/>
    </ligand>
</feature>
<dbReference type="InterPro" id="IPR006195">
    <property type="entry name" value="aa-tRNA-synth_II"/>
</dbReference>
<dbReference type="EC" id="6.1.1.11" evidence="12"/>
<comment type="subcellular location">
    <subcellularLocation>
        <location evidence="1 12">Cytoplasm</location>
    </subcellularLocation>
</comment>
<dbReference type="Proteomes" id="UP000573499">
    <property type="component" value="Unassembled WGS sequence"/>
</dbReference>
<feature type="binding site" evidence="12">
    <location>
        <begin position="236"/>
        <end position="238"/>
    </location>
    <ligand>
        <name>L-serine</name>
        <dbReference type="ChEBI" id="CHEBI:33384"/>
    </ligand>
</feature>
<dbReference type="PANTHER" id="PTHR43697:SF1">
    <property type="entry name" value="SERINE--TRNA LIGASE"/>
    <property type="match status" value="1"/>
</dbReference>
<keyword evidence="15" id="KW-0175">Coiled coil</keyword>
<comment type="pathway">
    <text evidence="2 12">Aminoacyl-tRNA biosynthesis; selenocysteinyl-tRNA(Sec) biosynthesis; L-seryl-tRNA(Sec) from L-serine and tRNA(Sec): step 1/1.</text>
</comment>
<evidence type="ECO:0000256" key="7">
    <source>
        <dbReference type="ARBA" id="ARBA00022840"/>
    </source>
</evidence>
<dbReference type="InterPro" id="IPR033729">
    <property type="entry name" value="SerRS_core"/>
</dbReference>
<organism evidence="17 18">
    <name type="scientific">Rugamonas apoptosis</name>
    <dbReference type="NCBI Taxonomy" id="2758570"/>
    <lineage>
        <taxon>Bacteria</taxon>
        <taxon>Pseudomonadati</taxon>
        <taxon>Pseudomonadota</taxon>
        <taxon>Betaproteobacteria</taxon>
        <taxon>Burkholderiales</taxon>
        <taxon>Oxalobacteraceae</taxon>
        <taxon>Telluria group</taxon>
        <taxon>Rugamonas</taxon>
    </lineage>
</organism>
<evidence type="ECO:0000256" key="9">
    <source>
        <dbReference type="ARBA" id="ARBA00023146"/>
    </source>
</evidence>
<dbReference type="GO" id="GO:0005737">
    <property type="term" value="C:cytoplasm"/>
    <property type="evidence" value="ECO:0007669"/>
    <property type="project" value="UniProtKB-SubCell"/>
</dbReference>
<keyword evidence="4 12" id="KW-0963">Cytoplasm</keyword>
<gene>
    <name evidence="12 17" type="primary">serS</name>
    <name evidence="17" type="ORF">H3H39_07305</name>
</gene>
<evidence type="ECO:0000313" key="18">
    <source>
        <dbReference type="Proteomes" id="UP000573499"/>
    </source>
</evidence>
<evidence type="ECO:0000259" key="16">
    <source>
        <dbReference type="PROSITE" id="PS50862"/>
    </source>
</evidence>
<dbReference type="NCBIfam" id="TIGR00414">
    <property type="entry name" value="serS"/>
    <property type="match status" value="1"/>
</dbReference>
<keyword evidence="18" id="KW-1185">Reference proteome</keyword>
<dbReference type="GO" id="GO:0006434">
    <property type="term" value="P:seryl-tRNA aminoacylation"/>
    <property type="evidence" value="ECO:0007669"/>
    <property type="project" value="UniProtKB-UniRule"/>
</dbReference>
<keyword evidence="7 12" id="KW-0067">ATP-binding</keyword>
<dbReference type="InterPro" id="IPR010978">
    <property type="entry name" value="tRNA-bd_arm"/>
</dbReference>
<dbReference type="Gene3D" id="1.10.287.40">
    <property type="entry name" value="Serine-tRNA synthetase, tRNA binding domain"/>
    <property type="match status" value="1"/>
</dbReference>
<comment type="catalytic activity">
    <reaction evidence="11 12">
        <text>tRNA(Ser) + L-serine + ATP = L-seryl-tRNA(Ser) + AMP + diphosphate + H(+)</text>
        <dbReference type="Rhea" id="RHEA:12292"/>
        <dbReference type="Rhea" id="RHEA-COMP:9669"/>
        <dbReference type="Rhea" id="RHEA-COMP:9703"/>
        <dbReference type="ChEBI" id="CHEBI:15378"/>
        <dbReference type="ChEBI" id="CHEBI:30616"/>
        <dbReference type="ChEBI" id="CHEBI:33019"/>
        <dbReference type="ChEBI" id="CHEBI:33384"/>
        <dbReference type="ChEBI" id="CHEBI:78442"/>
        <dbReference type="ChEBI" id="CHEBI:78533"/>
        <dbReference type="ChEBI" id="CHEBI:456215"/>
        <dbReference type="EC" id="6.1.1.11"/>
    </reaction>
</comment>
<feature type="binding site" evidence="12 14">
    <location>
        <begin position="267"/>
        <end position="269"/>
    </location>
    <ligand>
        <name>ATP</name>
        <dbReference type="ChEBI" id="CHEBI:30616"/>
    </ligand>
</feature>
<dbReference type="PIRSF" id="PIRSF001529">
    <property type="entry name" value="Ser-tRNA-synth_IIa"/>
    <property type="match status" value="1"/>
</dbReference>
<evidence type="ECO:0000313" key="17">
    <source>
        <dbReference type="EMBL" id="MBA5686864.1"/>
    </source>
</evidence>
<keyword evidence="5 12" id="KW-0436">Ligase</keyword>
<comment type="domain">
    <text evidence="12">Consists of two distinct domains, a catalytic core and a N-terminal extension that is involved in tRNA binding.</text>
</comment>
<dbReference type="InterPro" id="IPR002317">
    <property type="entry name" value="Ser-tRNA-ligase_type_1"/>
</dbReference>
<dbReference type="UniPathway" id="UPA00906">
    <property type="reaction ID" value="UER00895"/>
</dbReference>
<evidence type="ECO:0000256" key="13">
    <source>
        <dbReference type="PIRSR" id="PIRSR001529-1"/>
    </source>
</evidence>